<feature type="domain" description="Pyrrolo-quinoline quinone repeat" evidence="2">
    <location>
        <begin position="210"/>
        <end position="293"/>
    </location>
</feature>
<feature type="transmembrane region" description="Helical" evidence="1">
    <location>
        <begin position="18"/>
        <end position="40"/>
    </location>
</feature>
<dbReference type="InterPro" id="IPR015943">
    <property type="entry name" value="WD40/YVTN_repeat-like_dom_sf"/>
</dbReference>
<accession>A0AA97LYI5</accession>
<evidence type="ECO:0000259" key="2">
    <source>
        <dbReference type="Pfam" id="PF13360"/>
    </source>
</evidence>
<dbReference type="EMBL" id="CP063196">
    <property type="protein sequence ID" value="UOE20587.1"/>
    <property type="molecule type" value="Genomic_DNA"/>
</dbReference>
<dbReference type="Pfam" id="PF13360">
    <property type="entry name" value="PQQ_2"/>
    <property type="match status" value="2"/>
</dbReference>
<dbReference type="KEGG" id="thao:NI17_005050"/>
<keyword evidence="1" id="KW-0472">Membrane</keyword>
<feature type="domain" description="Pyrrolo-quinoline quinone repeat" evidence="2">
    <location>
        <begin position="321"/>
        <end position="502"/>
    </location>
</feature>
<gene>
    <name evidence="3" type="ORF">NI17_005050</name>
</gene>
<protein>
    <submittedName>
        <fullName evidence="3">PQQ-binding-like beta-propeller repeat protein</fullName>
    </submittedName>
</protein>
<reference evidence="3" key="1">
    <citation type="submission" date="2020-10" db="EMBL/GenBank/DDBJ databases">
        <title>De novo genome project of the cellulose decomposer Thermobifida halotolerans type strain.</title>
        <authorList>
            <person name="Nagy I."/>
            <person name="Horvath B."/>
            <person name="Kukolya J."/>
            <person name="Nagy I."/>
            <person name="Orsini M."/>
        </authorList>
    </citation>
    <scope>NUCLEOTIDE SEQUENCE</scope>
    <source>
        <strain evidence="3">DSM 44931</strain>
    </source>
</reference>
<proteinExistence type="predicted"/>
<keyword evidence="4" id="KW-1185">Reference proteome</keyword>
<dbReference type="Proteomes" id="UP000265719">
    <property type="component" value="Chromosome"/>
</dbReference>
<feature type="transmembrane region" description="Helical" evidence="1">
    <location>
        <begin position="157"/>
        <end position="178"/>
    </location>
</feature>
<keyword evidence="1" id="KW-1133">Transmembrane helix</keyword>
<feature type="transmembrane region" description="Helical" evidence="1">
    <location>
        <begin position="124"/>
        <end position="145"/>
    </location>
</feature>
<evidence type="ECO:0000256" key="1">
    <source>
        <dbReference type="SAM" id="Phobius"/>
    </source>
</evidence>
<evidence type="ECO:0000313" key="4">
    <source>
        <dbReference type="Proteomes" id="UP000265719"/>
    </source>
</evidence>
<keyword evidence="1" id="KW-0812">Transmembrane</keyword>
<feature type="transmembrane region" description="Helical" evidence="1">
    <location>
        <begin position="52"/>
        <end position="73"/>
    </location>
</feature>
<dbReference type="InterPro" id="IPR011047">
    <property type="entry name" value="Quinoprotein_ADH-like_sf"/>
</dbReference>
<name>A0AA97LYI5_9ACTN</name>
<organism evidence="3 4">
    <name type="scientific">Thermobifida halotolerans</name>
    <dbReference type="NCBI Taxonomy" id="483545"/>
    <lineage>
        <taxon>Bacteria</taxon>
        <taxon>Bacillati</taxon>
        <taxon>Actinomycetota</taxon>
        <taxon>Actinomycetes</taxon>
        <taxon>Streptosporangiales</taxon>
        <taxon>Nocardiopsidaceae</taxon>
        <taxon>Thermobifida</taxon>
    </lineage>
</organism>
<evidence type="ECO:0000313" key="3">
    <source>
        <dbReference type="EMBL" id="UOE20587.1"/>
    </source>
</evidence>
<dbReference type="AlphaFoldDB" id="A0AA97LYI5"/>
<dbReference type="InterPro" id="IPR002372">
    <property type="entry name" value="PQQ_rpt_dom"/>
</dbReference>
<dbReference type="SUPFAM" id="SSF50998">
    <property type="entry name" value="Quinoprotein alcohol dehydrogenase-like"/>
    <property type="match status" value="1"/>
</dbReference>
<feature type="transmembrane region" description="Helical" evidence="1">
    <location>
        <begin position="85"/>
        <end position="104"/>
    </location>
</feature>
<sequence>MSPPPSTPSRPRKSARRFLTWFGVGILATGLLATLVAPLFGHDGSGHDPRPVIRVFFWALAGLCGWLMLLQLLERVPEEEQQQAARPPVALGAVLAVAAAGMAWLETPVWLLGLAEPERGSTPWPVLGWVGQVAVAVGATVVAAVGHSHRPRWTGPLPGLASGAAVTLLLAAAGWMGATEVLVRHTTVDAAAAEPVPSVVREVAWTWHPPEGREARRVLATSAGAVVDVGDGVVALDTATGEETWYYRRPGRRVEVNVTPDGRTVVLAFTVHHRDVRGGLLTLDAATGQVRGDALAPSDLPFRRSGIPSEKGLPDIDLLTSDARILLEEGRGQLVARSLETDEVLWTAALDPGCLVDIQPHGWIRTFSDMVVVSQNCHEDLAEFGAGARWKQAALDLRGGTNRLTAFDAATGAPEWLVERPKQGPLGANPEITYHRDGSRSYLHPVTSDGSVVAVEKWGSGSRYLVVDRMTGEVLADDLDLTENGKSIHFTADSVSVVRIDEELGGTLVHERRTLDGELAASAASNALFPHVFAGIEWVDLADAAVVVHLGEDTGTTDAYDIGVAPWDGSAEPFSVPFDAGRPDAEISRVRLVPAPGALVVFLDDPDRPISGLR</sequence>
<dbReference type="Gene3D" id="2.130.10.10">
    <property type="entry name" value="YVTN repeat-like/Quinoprotein amine dehydrogenase"/>
    <property type="match status" value="1"/>
</dbReference>